<accession>A0A7X1E937</accession>
<dbReference type="RefSeq" id="WP_185660668.1">
    <property type="nucleotide sequence ID" value="NZ_CAWPOO010000012.1"/>
</dbReference>
<evidence type="ECO:0000313" key="2">
    <source>
        <dbReference type="EMBL" id="MBC2606798.1"/>
    </source>
</evidence>
<keyword evidence="1" id="KW-0732">Signal</keyword>
<organism evidence="2 3">
    <name type="scientific">Pelagicoccus albus</name>
    <dbReference type="NCBI Taxonomy" id="415222"/>
    <lineage>
        <taxon>Bacteria</taxon>
        <taxon>Pseudomonadati</taxon>
        <taxon>Verrucomicrobiota</taxon>
        <taxon>Opitutia</taxon>
        <taxon>Puniceicoccales</taxon>
        <taxon>Pelagicoccaceae</taxon>
        <taxon>Pelagicoccus</taxon>
    </lineage>
</organism>
<protein>
    <recommendedName>
        <fullName evidence="4">DUF4136 domain-containing protein</fullName>
    </recommendedName>
</protein>
<dbReference type="AlphaFoldDB" id="A0A7X1E937"/>
<evidence type="ECO:0008006" key="4">
    <source>
        <dbReference type="Google" id="ProtNLM"/>
    </source>
</evidence>
<feature type="signal peptide" evidence="1">
    <location>
        <begin position="1"/>
        <end position="22"/>
    </location>
</feature>
<dbReference type="Proteomes" id="UP000526501">
    <property type="component" value="Unassembled WGS sequence"/>
</dbReference>
<reference evidence="2 3" key="1">
    <citation type="submission" date="2020-07" db="EMBL/GenBank/DDBJ databases">
        <authorList>
            <person name="Feng X."/>
        </authorList>
    </citation>
    <scope>NUCLEOTIDE SEQUENCE [LARGE SCALE GENOMIC DNA]</scope>
    <source>
        <strain evidence="2 3">JCM23202</strain>
    </source>
</reference>
<feature type="chain" id="PRO_5030618288" description="DUF4136 domain-containing protein" evidence="1">
    <location>
        <begin position="23"/>
        <end position="247"/>
    </location>
</feature>
<comment type="caution">
    <text evidence="2">The sequence shown here is derived from an EMBL/GenBank/DDBJ whole genome shotgun (WGS) entry which is preliminary data.</text>
</comment>
<gene>
    <name evidence="2" type="ORF">H5P27_12160</name>
</gene>
<dbReference type="EMBL" id="JACHVC010000012">
    <property type="protein sequence ID" value="MBC2606798.1"/>
    <property type="molecule type" value="Genomic_DNA"/>
</dbReference>
<proteinExistence type="predicted"/>
<sequence>MKRLTLLLPAVLTLSLALLANAAPDEIKTKFVINAVSEKSIEKGAPAFLIYADAESQQILEESGAAQTIVEGLEKMGYLVVEKERDAAVFVKMDFLKEPSYAIELDLKTRPTIDYSNSASTRNYAATIGGGRYSQLGNPSRSRAQNDVTTILGPNGEPITLSEREDYAAKINEGEDQKVVTRIYPLTFQVSVWSFQNSEPQQLWAVQTSYNNLADEELHPQLEDMSQAATRFFGKNLKKEKYVSRKE</sequence>
<name>A0A7X1E937_9BACT</name>
<evidence type="ECO:0000256" key="1">
    <source>
        <dbReference type="SAM" id="SignalP"/>
    </source>
</evidence>
<evidence type="ECO:0000313" key="3">
    <source>
        <dbReference type="Proteomes" id="UP000526501"/>
    </source>
</evidence>
<keyword evidence="3" id="KW-1185">Reference proteome</keyword>